<dbReference type="Proteomes" id="UP000612855">
    <property type="component" value="Unassembled WGS sequence"/>
</dbReference>
<evidence type="ECO:0000313" key="1">
    <source>
        <dbReference type="EMBL" id="GGE30239.1"/>
    </source>
</evidence>
<dbReference type="AlphaFoldDB" id="A0A917A6Q2"/>
<dbReference type="EMBL" id="BMFJ01000001">
    <property type="protein sequence ID" value="GGE30239.1"/>
    <property type="molecule type" value="Genomic_DNA"/>
</dbReference>
<evidence type="ECO:0000313" key="2">
    <source>
        <dbReference type="Proteomes" id="UP000612855"/>
    </source>
</evidence>
<organism evidence="1 2">
    <name type="scientific">Primorskyibacter flagellatus</name>
    <dbReference type="NCBI Taxonomy" id="1387277"/>
    <lineage>
        <taxon>Bacteria</taxon>
        <taxon>Pseudomonadati</taxon>
        <taxon>Pseudomonadota</taxon>
        <taxon>Alphaproteobacteria</taxon>
        <taxon>Rhodobacterales</taxon>
        <taxon>Roseobacteraceae</taxon>
        <taxon>Primorskyibacter</taxon>
    </lineage>
</organism>
<name>A0A917A6Q2_9RHOB</name>
<reference evidence="2" key="1">
    <citation type="journal article" date="2019" name="Int. J. Syst. Evol. Microbiol.">
        <title>The Global Catalogue of Microorganisms (GCM) 10K type strain sequencing project: providing services to taxonomists for standard genome sequencing and annotation.</title>
        <authorList>
            <consortium name="The Broad Institute Genomics Platform"/>
            <consortium name="The Broad Institute Genome Sequencing Center for Infectious Disease"/>
            <person name="Wu L."/>
            <person name="Ma J."/>
        </authorList>
    </citation>
    <scope>NUCLEOTIDE SEQUENCE [LARGE SCALE GENOMIC DNA]</scope>
    <source>
        <strain evidence="2">CGMCC 1.12664</strain>
    </source>
</reference>
<accession>A0A917A6Q2</accession>
<comment type="caution">
    <text evidence="1">The sequence shown here is derived from an EMBL/GenBank/DDBJ whole genome shotgun (WGS) entry which is preliminary data.</text>
</comment>
<gene>
    <name evidence="1" type="ORF">GCM10011360_17850</name>
</gene>
<sequence>MNRRSILRGILASPIIGKKVVEEGVKVMASNMASGVYVGSEARPDVDPEYRDPLPKWMRSALSDYDQKLDRPGFQDPLPEVRQMKSWSAVFKRHVTFQIIEERQKLRREFWDFDHSDPVAVLKFLRDKGVV</sequence>
<proteinExistence type="predicted"/>
<protein>
    <submittedName>
        <fullName evidence="1">Uncharacterized protein</fullName>
    </submittedName>
</protein>
<dbReference type="RefSeq" id="WP_188477300.1">
    <property type="nucleotide sequence ID" value="NZ_BMFJ01000001.1"/>
</dbReference>
<keyword evidence="2" id="KW-1185">Reference proteome</keyword>